<dbReference type="EMBL" id="DVHM01000055">
    <property type="protein sequence ID" value="HIR70333.1"/>
    <property type="molecule type" value="Genomic_DNA"/>
</dbReference>
<name>A0A9D1E900_9FIRM</name>
<accession>A0A9D1E900</accession>
<gene>
    <name evidence="1" type="ORF">IAA55_03535</name>
</gene>
<dbReference type="AlphaFoldDB" id="A0A9D1E900"/>
<proteinExistence type="predicted"/>
<dbReference type="Proteomes" id="UP000823912">
    <property type="component" value="Unassembled WGS sequence"/>
</dbReference>
<reference evidence="1" key="2">
    <citation type="journal article" date="2021" name="PeerJ">
        <title>Extensive microbial diversity within the chicken gut microbiome revealed by metagenomics and culture.</title>
        <authorList>
            <person name="Gilroy R."/>
            <person name="Ravi A."/>
            <person name="Getino M."/>
            <person name="Pursley I."/>
            <person name="Horton D.L."/>
            <person name="Alikhan N.F."/>
            <person name="Baker D."/>
            <person name="Gharbi K."/>
            <person name="Hall N."/>
            <person name="Watson M."/>
            <person name="Adriaenssens E.M."/>
            <person name="Foster-Nyarko E."/>
            <person name="Jarju S."/>
            <person name="Secka A."/>
            <person name="Antonio M."/>
            <person name="Oren A."/>
            <person name="Chaudhuri R.R."/>
            <person name="La Ragione R."/>
            <person name="Hildebrand F."/>
            <person name="Pallen M.J."/>
        </authorList>
    </citation>
    <scope>NUCLEOTIDE SEQUENCE</scope>
    <source>
        <strain evidence="1">ChiSjej5B23-6657</strain>
    </source>
</reference>
<protein>
    <submittedName>
        <fullName evidence="1">Uncharacterized protein</fullName>
    </submittedName>
</protein>
<sequence>MSVKLKKQESHRDEITHLLVFHDREILREQLREIVEEVIEEIMAQSM</sequence>
<reference evidence="1" key="1">
    <citation type="submission" date="2020-10" db="EMBL/GenBank/DDBJ databases">
        <authorList>
            <person name="Gilroy R."/>
        </authorList>
    </citation>
    <scope>NUCLEOTIDE SEQUENCE</scope>
    <source>
        <strain evidence="1">ChiSjej5B23-6657</strain>
    </source>
</reference>
<evidence type="ECO:0000313" key="2">
    <source>
        <dbReference type="Proteomes" id="UP000823912"/>
    </source>
</evidence>
<organism evidence="1 2">
    <name type="scientific">Candidatus Pullilachnospira gallistercoris</name>
    <dbReference type="NCBI Taxonomy" id="2840911"/>
    <lineage>
        <taxon>Bacteria</taxon>
        <taxon>Bacillati</taxon>
        <taxon>Bacillota</taxon>
        <taxon>Clostridia</taxon>
        <taxon>Lachnospirales</taxon>
        <taxon>Lachnospiraceae</taxon>
        <taxon>Lachnospiraceae incertae sedis</taxon>
        <taxon>Candidatus Pullilachnospira</taxon>
    </lineage>
</organism>
<comment type="caution">
    <text evidence="1">The sequence shown here is derived from an EMBL/GenBank/DDBJ whole genome shotgun (WGS) entry which is preliminary data.</text>
</comment>
<evidence type="ECO:0000313" key="1">
    <source>
        <dbReference type="EMBL" id="HIR70333.1"/>
    </source>
</evidence>